<comment type="subcellular location">
    <subcellularLocation>
        <location evidence="1">Membrane</location>
        <topology evidence="1">Multi-pass membrane protein</topology>
    </subcellularLocation>
</comment>
<evidence type="ECO:0000256" key="3">
    <source>
        <dbReference type="ARBA" id="ARBA00022692"/>
    </source>
</evidence>
<dbReference type="EMBL" id="CP122379">
    <property type="protein sequence ID" value="WGF92304.1"/>
    <property type="molecule type" value="Genomic_DNA"/>
</dbReference>
<feature type="transmembrane region" description="Helical" evidence="6">
    <location>
        <begin position="38"/>
        <end position="58"/>
    </location>
</feature>
<keyword evidence="8" id="KW-1185">Reference proteome</keyword>
<sequence length="304" mass="33963">MKYLNLIRYQNLLFIALVQIFIKFGLFIPFGATTVLDNLHFAFLVFATLCIAAAGNIINDLYDVEIDKINKPNKVLIGEKVSEKNANRLFIMLNILGVAIGFYLANSILKPSFAALFVAISALLYLYASYLKGILLLGNLTISILVAMSLIIVPIFDLLPAVTQQNQTTQATVFTIVLHYALFAFFSNLIREIVKDLQDINGDKKGGKNTLAIAIGRKRTVTIVFVLGVILVFGVVFYMYENLYNSQAILLYFLFAIVGPLLYFCIKAWDAKTTSNYAFLSALLKVIMFLGICSIPLYQFVILK</sequence>
<name>A0ABY8KUT2_9FLAO</name>
<evidence type="ECO:0000313" key="8">
    <source>
        <dbReference type="Proteomes" id="UP001238523"/>
    </source>
</evidence>
<dbReference type="Pfam" id="PF01040">
    <property type="entry name" value="UbiA"/>
    <property type="match status" value="1"/>
</dbReference>
<evidence type="ECO:0000256" key="6">
    <source>
        <dbReference type="SAM" id="Phobius"/>
    </source>
</evidence>
<dbReference type="Proteomes" id="UP001238523">
    <property type="component" value="Chromosome"/>
</dbReference>
<keyword evidence="3 6" id="KW-0812">Transmembrane</keyword>
<feature type="transmembrane region" description="Helical" evidence="6">
    <location>
        <begin position="168"/>
        <end position="190"/>
    </location>
</feature>
<keyword evidence="2" id="KW-1003">Cell membrane</keyword>
<feature type="transmembrane region" description="Helical" evidence="6">
    <location>
        <begin position="278"/>
        <end position="301"/>
    </location>
</feature>
<feature type="transmembrane region" description="Helical" evidence="6">
    <location>
        <begin position="221"/>
        <end position="240"/>
    </location>
</feature>
<evidence type="ECO:0000313" key="7">
    <source>
        <dbReference type="EMBL" id="WGF92304.1"/>
    </source>
</evidence>
<keyword evidence="4 6" id="KW-1133">Transmembrane helix</keyword>
<dbReference type="NCBIfam" id="NF009512">
    <property type="entry name" value="PRK12872.1-1"/>
    <property type="match status" value="1"/>
</dbReference>
<keyword evidence="5 6" id="KW-0472">Membrane</keyword>
<dbReference type="InterPro" id="IPR050475">
    <property type="entry name" value="Prenyltransferase_related"/>
</dbReference>
<feature type="transmembrane region" description="Helical" evidence="6">
    <location>
        <begin position="12"/>
        <end position="32"/>
    </location>
</feature>
<evidence type="ECO:0000256" key="5">
    <source>
        <dbReference type="ARBA" id="ARBA00023136"/>
    </source>
</evidence>
<evidence type="ECO:0000256" key="2">
    <source>
        <dbReference type="ARBA" id="ARBA00022475"/>
    </source>
</evidence>
<proteinExistence type="predicted"/>
<evidence type="ECO:0000256" key="4">
    <source>
        <dbReference type="ARBA" id="ARBA00022989"/>
    </source>
</evidence>
<dbReference type="PANTHER" id="PTHR42723">
    <property type="entry name" value="CHLOROPHYLL SYNTHASE"/>
    <property type="match status" value="1"/>
</dbReference>
<gene>
    <name evidence="7" type="ORF">QCQ61_13975</name>
</gene>
<organism evidence="7 8">
    <name type="scientific">Aequorivita marisscotiae</name>
    <dbReference type="NCBI Taxonomy" id="3040348"/>
    <lineage>
        <taxon>Bacteria</taxon>
        <taxon>Pseudomonadati</taxon>
        <taxon>Bacteroidota</taxon>
        <taxon>Flavobacteriia</taxon>
        <taxon>Flavobacteriales</taxon>
        <taxon>Flavobacteriaceae</taxon>
        <taxon>Aequorivita</taxon>
    </lineage>
</organism>
<dbReference type="InterPro" id="IPR044878">
    <property type="entry name" value="UbiA_sf"/>
</dbReference>
<dbReference type="PANTHER" id="PTHR42723:SF1">
    <property type="entry name" value="CHLOROPHYLL SYNTHASE, CHLOROPLASTIC"/>
    <property type="match status" value="1"/>
</dbReference>
<feature type="transmembrane region" description="Helical" evidence="6">
    <location>
        <begin position="89"/>
        <end position="105"/>
    </location>
</feature>
<feature type="transmembrane region" description="Helical" evidence="6">
    <location>
        <begin position="135"/>
        <end position="156"/>
    </location>
</feature>
<feature type="transmembrane region" description="Helical" evidence="6">
    <location>
        <begin position="111"/>
        <end position="128"/>
    </location>
</feature>
<evidence type="ECO:0000256" key="1">
    <source>
        <dbReference type="ARBA" id="ARBA00004141"/>
    </source>
</evidence>
<feature type="transmembrane region" description="Helical" evidence="6">
    <location>
        <begin position="246"/>
        <end position="266"/>
    </location>
</feature>
<reference evidence="7 8" key="1">
    <citation type="submission" date="2023-04" db="EMBL/GenBank/DDBJ databases">
        <title>Taxonomic identification of the Arctic strain Aequorivita sp. nov. and transcriptomic analysis in response to temperature stress.</title>
        <authorList>
            <person name="Liu W."/>
            <person name="Cong B."/>
            <person name="Lin J."/>
        </authorList>
    </citation>
    <scope>NUCLEOTIDE SEQUENCE [LARGE SCALE GENOMIC DNA]</scope>
    <source>
        <strain evidence="7 8">Ant34-E75</strain>
    </source>
</reference>
<dbReference type="InterPro" id="IPR000537">
    <property type="entry name" value="UbiA_prenyltransferase"/>
</dbReference>
<dbReference type="RefSeq" id="WP_279448261.1">
    <property type="nucleotide sequence ID" value="NZ_CP122379.1"/>
</dbReference>
<accession>A0ABY8KUT2</accession>
<dbReference type="Gene3D" id="1.20.120.1780">
    <property type="entry name" value="UbiA prenyltransferase"/>
    <property type="match status" value="1"/>
</dbReference>
<protein>
    <submittedName>
        <fullName evidence="7">Geranylgeranylglycerol-phosphate geranylgeranyltransferase</fullName>
    </submittedName>
</protein>
<dbReference type="Gene3D" id="1.10.357.140">
    <property type="entry name" value="UbiA prenyltransferase"/>
    <property type="match status" value="1"/>
</dbReference>
<dbReference type="CDD" id="cd13961">
    <property type="entry name" value="PT_UbiA_DGGGPS"/>
    <property type="match status" value="1"/>
</dbReference>